<dbReference type="Proteomes" id="UP001597387">
    <property type="component" value="Unassembled WGS sequence"/>
</dbReference>
<organism evidence="1 2">
    <name type="scientific">Paradesertivirga mongoliensis</name>
    <dbReference type="NCBI Taxonomy" id="2100740"/>
    <lineage>
        <taxon>Bacteria</taxon>
        <taxon>Pseudomonadati</taxon>
        <taxon>Bacteroidota</taxon>
        <taxon>Sphingobacteriia</taxon>
        <taxon>Sphingobacteriales</taxon>
        <taxon>Sphingobacteriaceae</taxon>
        <taxon>Paradesertivirga</taxon>
    </lineage>
</organism>
<keyword evidence="2" id="KW-1185">Reference proteome</keyword>
<evidence type="ECO:0000313" key="2">
    <source>
        <dbReference type="Proteomes" id="UP001597387"/>
    </source>
</evidence>
<gene>
    <name evidence="1" type="ORF">ACFSJU_14250</name>
</gene>
<protein>
    <submittedName>
        <fullName evidence="1">Winged helix-turn-helix transcriptional regulator</fullName>
    </submittedName>
</protein>
<comment type="caution">
    <text evidence="1">The sequence shown here is derived from an EMBL/GenBank/DDBJ whole genome shotgun (WGS) entry which is preliminary data.</text>
</comment>
<proteinExistence type="predicted"/>
<sequence length="204" mass="22990">MMVSILTGDIINSRKVSVETWLELLKAALLASASTKKWEIYRGDSFQLELNPEDALLSAIYIKACVKTIKHIDARIAIGIGKKNYTAEKVSESNGEAFVFSGEKLEELKKERVSLAIQTRWDQFDYEMNVAVRLALIAIDNWSPVSAEMVKLSIENAGISQIELAELSKKSQSTVSEALKRARFAEILELDNLYRKKLRHLISK</sequence>
<dbReference type="EMBL" id="JBHUHZ010000002">
    <property type="protein sequence ID" value="MFD2163567.1"/>
    <property type="molecule type" value="Genomic_DNA"/>
</dbReference>
<evidence type="ECO:0000313" key="1">
    <source>
        <dbReference type="EMBL" id="MFD2163567.1"/>
    </source>
</evidence>
<reference evidence="2" key="1">
    <citation type="journal article" date="2019" name="Int. J. Syst. Evol. Microbiol.">
        <title>The Global Catalogue of Microorganisms (GCM) 10K type strain sequencing project: providing services to taxonomists for standard genome sequencing and annotation.</title>
        <authorList>
            <consortium name="The Broad Institute Genomics Platform"/>
            <consortium name="The Broad Institute Genome Sequencing Center for Infectious Disease"/>
            <person name="Wu L."/>
            <person name="Ma J."/>
        </authorList>
    </citation>
    <scope>NUCLEOTIDE SEQUENCE [LARGE SCALE GENOMIC DNA]</scope>
    <source>
        <strain evidence="2">KCTC 42217</strain>
    </source>
</reference>
<dbReference type="RefSeq" id="WP_255900668.1">
    <property type="nucleotide sequence ID" value="NZ_JAFMZO010000002.1"/>
</dbReference>
<name>A0ABW4ZQ09_9SPHI</name>
<accession>A0ABW4ZQ09</accession>